<keyword evidence="4" id="KW-0812">Transmembrane</keyword>
<evidence type="ECO:0000313" key="6">
    <source>
        <dbReference type="EMBL" id="KAE8008673.1"/>
    </source>
</evidence>
<dbReference type="FunFam" id="1.25.40.10:FF:000678">
    <property type="entry name" value="Pentatricopeptide repeat-containing protein MRL1 chloroplastic"/>
    <property type="match status" value="1"/>
</dbReference>
<keyword evidence="1" id="KW-0677">Repeat</keyword>
<dbReference type="OrthoDB" id="185373at2759"/>
<dbReference type="Pfam" id="PF13041">
    <property type="entry name" value="PPR_2"/>
    <property type="match status" value="1"/>
</dbReference>
<reference evidence="6 7" key="1">
    <citation type="submission" date="2019-06" db="EMBL/GenBank/DDBJ databases">
        <title>A chromosomal-level reference genome of Carpinus fangiana (Coryloideae, Betulaceae).</title>
        <authorList>
            <person name="Yang X."/>
            <person name="Wang Z."/>
            <person name="Zhang L."/>
            <person name="Hao G."/>
            <person name="Liu J."/>
            <person name="Yang Y."/>
        </authorList>
    </citation>
    <scope>NUCLEOTIDE SEQUENCE [LARGE SCALE GENOMIC DNA]</scope>
    <source>
        <strain evidence="6">Cfa_2016G</strain>
        <tissue evidence="6">Leaf</tissue>
    </source>
</reference>
<feature type="region of interest" description="Disordered" evidence="3">
    <location>
        <begin position="1061"/>
        <end position="1080"/>
    </location>
</feature>
<feature type="repeat" description="PPR" evidence="2">
    <location>
        <begin position="755"/>
        <end position="789"/>
    </location>
</feature>
<proteinExistence type="predicted"/>
<dbReference type="EMBL" id="CM017322">
    <property type="protein sequence ID" value="KAE8008673.1"/>
    <property type="molecule type" value="Genomic_DNA"/>
</dbReference>
<accession>A0A5N6QR99</accession>
<evidence type="ECO:0000259" key="5">
    <source>
        <dbReference type="Pfam" id="PF17177"/>
    </source>
</evidence>
<keyword evidence="7" id="KW-1185">Reference proteome</keyword>
<dbReference type="NCBIfam" id="TIGR00756">
    <property type="entry name" value="PPR"/>
    <property type="match status" value="6"/>
</dbReference>
<feature type="repeat" description="PPR" evidence="2">
    <location>
        <begin position="720"/>
        <end position="754"/>
    </location>
</feature>
<evidence type="ECO:0000313" key="7">
    <source>
        <dbReference type="Proteomes" id="UP000327013"/>
    </source>
</evidence>
<feature type="repeat" description="PPR" evidence="2">
    <location>
        <begin position="650"/>
        <end position="684"/>
    </location>
</feature>
<feature type="repeat" description="PPR" evidence="2">
    <location>
        <begin position="543"/>
        <end position="577"/>
    </location>
</feature>
<feature type="domain" description="PROP1-like PPR" evidence="5">
    <location>
        <begin position="551"/>
        <end position="714"/>
    </location>
</feature>
<dbReference type="PANTHER" id="PTHR47935">
    <property type="entry name" value="PENTATRICOPEPTIDE REPEAT-CONTAINING PROTEIN MRL1, CHLOROPLASTIC"/>
    <property type="match status" value="1"/>
</dbReference>
<feature type="transmembrane region" description="Helical" evidence="4">
    <location>
        <begin position="79"/>
        <end position="97"/>
    </location>
</feature>
<name>A0A5N6QR99_9ROSI</name>
<dbReference type="InterPro" id="IPR002885">
    <property type="entry name" value="PPR_rpt"/>
</dbReference>
<dbReference type="Pfam" id="PF17177">
    <property type="entry name" value="PPR_long"/>
    <property type="match status" value="1"/>
</dbReference>
<feature type="repeat" description="PPR" evidence="2">
    <location>
        <begin position="578"/>
        <end position="612"/>
    </location>
</feature>
<dbReference type="InterPro" id="IPR033443">
    <property type="entry name" value="PROP1-like_PPR_dom"/>
</dbReference>
<evidence type="ECO:0000256" key="3">
    <source>
        <dbReference type="SAM" id="MobiDB-lite"/>
    </source>
</evidence>
<keyword evidence="4" id="KW-0472">Membrane</keyword>
<keyword evidence="4" id="KW-1133">Transmembrane helix</keyword>
<sequence length="1097" mass="120180">MDVTLSPKPQALTLIPCTPLSSSFSSNLHSIRRDFLGCSRALRPPAGTLRSRRKQRKLGLRVHSPRFIFRASLESHSSVLIVVVAVVTFSAVSVVLFNRYGRKKNDREVSGPPNFALSELGQNVMNWVFGGLHKGKERNRLRDKIGDSSHASKDEEVPLLFQNSALIDEDALITKTLPLPGSDGLTSSISDSSYTNGPVFDSCAVQSLTFAKEMTALQVEGPEEEIDSDLELPTLMDNIELNASSVNINNSPAEVNAFDKANDEHGEEGKTISDSVFIGESVREELYMFYEANESVEKSTASSSTLKSFSHHASVLNGNKYSSIMRSSALRGAELSARVSLQTTEYVQGKVPIANHKEGLPHRRRDSGKGNGFPRDREIRHMSQNNYKIFPQFPHPSRMQVTDKKHPSEQLSAYNRLLKEGRLTKCVELLEDMERSGLLDMNKVYHVKFFEKCKSQKAVTEAFRYTKLIPNPTLSTFNMLMSVCGSSQDSEGAFRALRLVQEAGLKADCKLYTTLISTCAKSGKVDAMFEVFHKMVNAGVEPNVHTYGALIDGCARAGQVAKAFGAYGILRSKKVKPDRVVFNALITACGQSGAVDRAFDVLAEMGAETQPIDPDHVTIGALIKACANAGQVDRAREVYKLIHQYNIKGTPDVYTIAVNCCSQTGDWEFACSVYDDITRNGVVPDEMFLSALIDAAGHAGRLDAAFEILQKVRVQGIQIGIVSYSSLMGACSNAKNWQKALELYEDLKSMKMKQTISTVNALITALCDGDQLPKAMEVLSEMKELGLSPNSITYSILLVASEKKDDLEAGLMLLSQAKKDGIIHNLVMRGCIVGMCLRGFEKACTLGEPVLSFDSGRPHVDNKWTSVALMVYRETIVAGVMPTIEVLSQVLGCLQLPCDASLKDKLIENLGVSGDTSRCSNLCSLIDGFGEYDPRVFSLIEEAASLGIVPCVSFKGSPIVVDVRNLQTHTAEIYLLTVLKGLKHRLAAGAKLPNINVLLSVDKTNFMSPKGERTINLAGRVSQAVTALLRRLGLEYQGNESYGKIRINGLTLRRWFQPKLTSPFSGKPGDGSSSQSRLGKGIIHQQRDIRIGNLSMD</sequence>
<dbReference type="Proteomes" id="UP000327013">
    <property type="component" value="Chromosome 2"/>
</dbReference>
<dbReference type="PROSITE" id="PS51375">
    <property type="entry name" value="PPR"/>
    <property type="match status" value="7"/>
</dbReference>
<feature type="repeat" description="PPR" evidence="2">
    <location>
        <begin position="615"/>
        <end position="649"/>
    </location>
</feature>
<feature type="repeat" description="PPR" evidence="2">
    <location>
        <begin position="508"/>
        <end position="542"/>
    </location>
</feature>
<dbReference type="Gene3D" id="1.25.40.10">
    <property type="entry name" value="Tetratricopeptide repeat domain"/>
    <property type="match status" value="3"/>
</dbReference>
<dbReference type="InterPro" id="IPR011990">
    <property type="entry name" value="TPR-like_helical_dom_sf"/>
</dbReference>
<evidence type="ECO:0000256" key="1">
    <source>
        <dbReference type="ARBA" id="ARBA00022737"/>
    </source>
</evidence>
<dbReference type="AlphaFoldDB" id="A0A5N6QR99"/>
<dbReference type="InterPro" id="IPR053303">
    <property type="entry name" value="Chloroplast_PPR"/>
</dbReference>
<evidence type="ECO:0000256" key="4">
    <source>
        <dbReference type="SAM" id="Phobius"/>
    </source>
</evidence>
<dbReference type="PANTHER" id="PTHR47935:SF1">
    <property type="entry name" value="PENTATRICOPEPTIDE REPEAT-CONTAINING PROTEIN MRL1, CHLOROPLASTIC"/>
    <property type="match status" value="1"/>
</dbReference>
<protein>
    <recommendedName>
        <fullName evidence="5">PROP1-like PPR domain-containing protein</fullName>
    </recommendedName>
</protein>
<dbReference type="FunFam" id="1.25.40.10:FF:002179">
    <property type="entry name" value="Pentatricopeptide repeat-containing protein MRL1, chloroplastic"/>
    <property type="match status" value="1"/>
</dbReference>
<dbReference type="FunFam" id="1.25.40.10:FF:000542">
    <property type="entry name" value="Pentatricopeptide repeat-containing protein MRL1, chloroplastic isoform X1"/>
    <property type="match status" value="1"/>
</dbReference>
<organism evidence="6 7">
    <name type="scientific">Carpinus fangiana</name>
    <dbReference type="NCBI Taxonomy" id="176857"/>
    <lineage>
        <taxon>Eukaryota</taxon>
        <taxon>Viridiplantae</taxon>
        <taxon>Streptophyta</taxon>
        <taxon>Embryophyta</taxon>
        <taxon>Tracheophyta</taxon>
        <taxon>Spermatophyta</taxon>
        <taxon>Magnoliopsida</taxon>
        <taxon>eudicotyledons</taxon>
        <taxon>Gunneridae</taxon>
        <taxon>Pentapetalae</taxon>
        <taxon>rosids</taxon>
        <taxon>fabids</taxon>
        <taxon>Fagales</taxon>
        <taxon>Betulaceae</taxon>
        <taxon>Carpinus</taxon>
    </lineage>
</organism>
<gene>
    <name evidence="6" type="ORF">FH972_005165</name>
</gene>
<dbReference type="Pfam" id="PF01535">
    <property type="entry name" value="PPR"/>
    <property type="match status" value="3"/>
</dbReference>
<evidence type="ECO:0000256" key="2">
    <source>
        <dbReference type="PROSITE-ProRule" id="PRU00708"/>
    </source>
</evidence>